<name>A0ABV7ZLY0_9CORY</name>
<dbReference type="EMBL" id="JBHRZN010000001">
    <property type="protein sequence ID" value="MFC3849175.1"/>
    <property type="molecule type" value="Genomic_DNA"/>
</dbReference>
<dbReference type="Proteomes" id="UP001595751">
    <property type="component" value="Unassembled WGS sequence"/>
</dbReference>
<evidence type="ECO:0000313" key="2">
    <source>
        <dbReference type="Proteomes" id="UP001595751"/>
    </source>
</evidence>
<reference evidence="2" key="1">
    <citation type="journal article" date="2019" name="Int. J. Syst. Evol. Microbiol.">
        <title>The Global Catalogue of Microorganisms (GCM) 10K type strain sequencing project: providing services to taxonomists for standard genome sequencing and annotation.</title>
        <authorList>
            <consortium name="The Broad Institute Genomics Platform"/>
            <consortium name="The Broad Institute Genome Sequencing Center for Infectious Disease"/>
            <person name="Wu L."/>
            <person name="Ma J."/>
        </authorList>
    </citation>
    <scope>NUCLEOTIDE SEQUENCE [LARGE SCALE GENOMIC DNA]</scope>
    <source>
        <strain evidence="2">CCUG 53252</strain>
    </source>
</reference>
<protein>
    <recommendedName>
        <fullName evidence="3">Asp23/Gls24 family envelope stress response protein</fullName>
    </recommendedName>
</protein>
<organism evidence="1 2">
    <name type="scientific">Corynebacterium hansenii</name>
    <dbReference type="NCBI Taxonomy" id="394964"/>
    <lineage>
        <taxon>Bacteria</taxon>
        <taxon>Bacillati</taxon>
        <taxon>Actinomycetota</taxon>
        <taxon>Actinomycetes</taxon>
        <taxon>Mycobacteriales</taxon>
        <taxon>Corynebacteriaceae</taxon>
        <taxon>Corynebacterium</taxon>
    </lineage>
</organism>
<comment type="caution">
    <text evidence="1">The sequence shown here is derived from an EMBL/GenBank/DDBJ whole genome shotgun (WGS) entry which is preliminary data.</text>
</comment>
<accession>A0ABV7ZLY0</accession>
<proteinExistence type="predicted"/>
<keyword evidence="2" id="KW-1185">Reference proteome</keyword>
<sequence>MTAPSRPASSEAEAISAAVLAVPSVDGFHPGRHGEVALLYPGLRVPGMRWTGDRLELHLRVSFDPRSPVPLAETSELAKSAASAACDLRAPVDVIIADVART</sequence>
<evidence type="ECO:0000313" key="1">
    <source>
        <dbReference type="EMBL" id="MFC3849175.1"/>
    </source>
</evidence>
<dbReference type="RefSeq" id="WP_065421438.1">
    <property type="nucleotide sequence ID" value="NZ_CP047211.1"/>
</dbReference>
<evidence type="ECO:0008006" key="3">
    <source>
        <dbReference type="Google" id="ProtNLM"/>
    </source>
</evidence>
<gene>
    <name evidence="1" type="ORF">ACFORJ_03190</name>
</gene>